<protein>
    <submittedName>
        <fullName evidence="2">Uncharacterized protein</fullName>
    </submittedName>
</protein>
<reference evidence="3" key="1">
    <citation type="journal article" date="2023" name="Mol. Phylogenet. Evol.">
        <title>Genome-scale phylogeny and comparative genomics of the fungal order Sordariales.</title>
        <authorList>
            <person name="Hensen N."/>
            <person name="Bonometti L."/>
            <person name="Westerberg I."/>
            <person name="Brannstrom I.O."/>
            <person name="Guillou S."/>
            <person name="Cros-Aarteil S."/>
            <person name="Calhoun S."/>
            <person name="Haridas S."/>
            <person name="Kuo A."/>
            <person name="Mondo S."/>
            <person name="Pangilinan J."/>
            <person name="Riley R."/>
            <person name="LaButti K."/>
            <person name="Andreopoulos B."/>
            <person name="Lipzen A."/>
            <person name="Chen C."/>
            <person name="Yan M."/>
            <person name="Daum C."/>
            <person name="Ng V."/>
            <person name="Clum A."/>
            <person name="Steindorff A."/>
            <person name="Ohm R.A."/>
            <person name="Martin F."/>
            <person name="Silar P."/>
            <person name="Natvig D.O."/>
            <person name="Lalanne C."/>
            <person name="Gautier V."/>
            <person name="Ament-Velasquez S.L."/>
            <person name="Kruys A."/>
            <person name="Hutchinson M.I."/>
            <person name="Powell A.J."/>
            <person name="Barry K."/>
            <person name="Miller A.N."/>
            <person name="Grigoriev I.V."/>
            <person name="Debuchy R."/>
            <person name="Gladieux P."/>
            <person name="Hiltunen Thoren M."/>
            <person name="Johannesson H."/>
        </authorList>
    </citation>
    <scope>NUCLEOTIDE SEQUENCE [LARGE SCALE GENOMIC DNA]</scope>
    <source>
        <strain evidence="3">CBS 284.82</strain>
    </source>
</reference>
<feature type="compositionally biased region" description="Polar residues" evidence="1">
    <location>
        <begin position="192"/>
        <end position="214"/>
    </location>
</feature>
<gene>
    <name evidence="2" type="ORF">C8A01DRAFT_51069</name>
</gene>
<proteinExistence type="predicted"/>
<keyword evidence="3" id="KW-1185">Reference proteome</keyword>
<organism evidence="2 3">
    <name type="scientific">Parachaetomium inaequale</name>
    <dbReference type="NCBI Taxonomy" id="2588326"/>
    <lineage>
        <taxon>Eukaryota</taxon>
        <taxon>Fungi</taxon>
        <taxon>Dikarya</taxon>
        <taxon>Ascomycota</taxon>
        <taxon>Pezizomycotina</taxon>
        <taxon>Sordariomycetes</taxon>
        <taxon>Sordariomycetidae</taxon>
        <taxon>Sordariales</taxon>
        <taxon>Chaetomiaceae</taxon>
        <taxon>Parachaetomium</taxon>
    </lineage>
</organism>
<feature type="region of interest" description="Disordered" evidence="1">
    <location>
        <begin position="128"/>
        <end position="220"/>
    </location>
</feature>
<accession>A0AAN6P788</accession>
<evidence type="ECO:0000256" key="1">
    <source>
        <dbReference type="SAM" id="MobiDB-lite"/>
    </source>
</evidence>
<dbReference type="AlphaFoldDB" id="A0AAN6P788"/>
<feature type="compositionally biased region" description="Basic and acidic residues" evidence="1">
    <location>
        <begin position="175"/>
        <end position="186"/>
    </location>
</feature>
<dbReference type="Proteomes" id="UP001303115">
    <property type="component" value="Unassembled WGS sequence"/>
</dbReference>
<evidence type="ECO:0000313" key="3">
    <source>
        <dbReference type="Proteomes" id="UP001303115"/>
    </source>
</evidence>
<dbReference type="EMBL" id="MU854656">
    <property type="protein sequence ID" value="KAK4032060.1"/>
    <property type="molecule type" value="Genomic_DNA"/>
</dbReference>
<comment type="caution">
    <text evidence="2">The sequence shown here is derived from an EMBL/GenBank/DDBJ whole genome shotgun (WGS) entry which is preliminary data.</text>
</comment>
<sequence>MPPIHYFDTITDVSAFKKHCPPGTTSLNEIQELPAGSKWSVDELFAARLVVRSATARSEINHLLPDLRVHFAEAAAACDQTRIWELLQPADTSHGTLTETELVHLHGASLGSFWAALAQFGHLEGHEVEAKSDDVDEAEDDDVDVYRGAGEGGGRRRPYSPGSNPSPSHKRFRKQRDFPDYDDSSKMRVGSSPYSESSTQQASQGSGYVSQGQPSADAPEQGTVQIASAFIRHVLQACPPQHQTQQHKPTYLVEFWGKSRKFAGKTAQEEKIRATADGELVLYQHGNDRYNLTGHRPALLEAKKRFAVIMDGKPAFTNEFLGQMTCEALASRLQRYQTPGAGPVDERVFVIAAVRQYMRFLQFGISDSYLASLVSEDEMTDSIDVWATQWFDLQNPGQRRSAVENIVALVARQATLS</sequence>
<evidence type="ECO:0000313" key="2">
    <source>
        <dbReference type="EMBL" id="KAK4032060.1"/>
    </source>
</evidence>
<name>A0AAN6P788_9PEZI</name>
<feature type="compositionally biased region" description="Acidic residues" evidence="1">
    <location>
        <begin position="134"/>
        <end position="143"/>
    </location>
</feature>